<keyword evidence="6" id="KW-1064">Adaptive immunity</keyword>
<evidence type="ECO:0000256" key="2">
    <source>
        <dbReference type="ARBA" id="ARBA00022475"/>
    </source>
</evidence>
<dbReference type="STRING" id="118797.A0A340WNM5"/>
<keyword evidence="3" id="KW-0472">Membrane</keyword>
<dbReference type="RefSeq" id="XP_007451123.1">
    <property type="nucleotide sequence ID" value="XM_007451061.1"/>
</dbReference>
<dbReference type="PANTHER" id="PTHR23267">
    <property type="entry name" value="IMMUNOGLOBULIN LIGHT CHAIN"/>
    <property type="match status" value="1"/>
</dbReference>
<evidence type="ECO:0000313" key="10">
    <source>
        <dbReference type="RefSeq" id="XP_007451123.1"/>
    </source>
</evidence>
<dbReference type="Gene3D" id="2.60.40.10">
    <property type="entry name" value="Immunoglobulins"/>
    <property type="match status" value="3"/>
</dbReference>
<keyword evidence="4" id="KW-1015">Disulfide bond</keyword>
<protein>
    <submittedName>
        <fullName evidence="10">Obscurin-like</fullName>
    </submittedName>
</protein>
<dbReference type="GO" id="GO:0005886">
    <property type="term" value="C:plasma membrane"/>
    <property type="evidence" value="ECO:0007669"/>
    <property type="project" value="UniProtKB-SubCell"/>
</dbReference>
<keyword evidence="2" id="KW-1003">Cell membrane</keyword>
<dbReference type="GeneID" id="103084661"/>
<dbReference type="InterPro" id="IPR036179">
    <property type="entry name" value="Ig-like_dom_sf"/>
</dbReference>
<dbReference type="GO" id="GO:0005576">
    <property type="term" value="C:extracellular region"/>
    <property type="evidence" value="ECO:0007669"/>
    <property type="project" value="UniProtKB-ARBA"/>
</dbReference>
<dbReference type="InParanoid" id="A0A340WNM5"/>
<keyword evidence="6" id="KW-1280">Immunoglobulin</keyword>
<dbReference type="SUPFAM" id="SSF48726">
    <property type="entry name" value="Immunoglobulin"/>
    <property type="match status" value="3"/>
</dbReference>
<comment type="subunit">
    <text evidence="5">Immunoglobulins are composed of two identical heavy chains and two identical light chains; disulfide-linked.</text>
</comment>
<keyword evidence="9" id="KW-1185">Reference proteome</keyword>
<gene>
    <name evidence="10" type="primary">LOC103084661</name>
</gene>
<evidence type="ECO:0000256" key="5">
    <source>
        <dbReference type="ARBA" id="ARBA00038737"/>
    </source>
</evidence>
<feature type="domain" description="Ig-like" evidence="8">
    <location>
        <begin position="34"/>
        <end position="109"/>
    </location>
</feature>
<feature type="chain" id="PRO_5016390164" evidence="7">
    <location>
        <begin position="20"/>
        <end position="361"/>
    </location>
</feature>
<dbReference type="Pfam" id="PF07686">
    <property type="entry name" value="V-set"/>
    <property type="match status" value="3"/>
</dbReference>
<feature type="signal peptide" evidence="7">
    <location>
        <begin position="1"/>
        <end position="19"/>
    </location>
</feature>
<dbReference type="GO" id="GO:0019814">
    <property type="term" value="C:immunoglobulin complex"/>
    <property type="evidence" value="ECO:0007669"/>
    <property type="project" value="UniProtKB-KW"/>
</dbReference>
<evidence type="ECO:0000256" key="4">
    <source>
        <dbReference type="ARBA" id="ARBA00023157"/>
    </source>
</evidence>
<dbReference type="PROSITE" id="PS50835">
    <property type="entry name" value="IG_LIKE"/>
    <property type="match status" value="2"/>
</dbReference>
<keyword evidence="6" id="KW-0391">Immunity</keyword>
<dbReference type="KEGG" id="lve:103084661"/>
<dbReference type="InterPro" id="IPR003599">
    <property type="entry name" value="Ig_sub"/>
</dbReference>
<evidence type="ECO:0000256" key="6">
    <source>
        <dbReference type="ARBA" id="ARBA00043265"/>
    </source>
</evidence>
<dbReference type="AlphaFoldDB" id="A0A340WNM5"/>
<accession>A0A340WNM5</accession>
<dbReference type="SMART" id="SM00409">
    <property type="entry name" value="IG"/>
    <property type="match status" value="3"/>
</dbReference>
<feature type="domain" description="Ig-like" evidence="8">
    <location>
        <begin position="122"/>
        <end position="240"/>
    </location>
</feature>
<evidence type="ECO:0000259" key="8">
    <source>
        <dbReference type="PROSITE" id="PS50835"/>
    </source>
</evidence>
<dbReference type="InterPro" id="IPR050150">
    <property type="entry name" value="IgV_Light_Chain"/>
</dbReference>
<sequence length="361" mass="38262">MAWALLLVTLLTQDTGSWAQSGLTQPPSVSGNPGQTVTISCAGTSNDIGGYNRVGWYQQLPGMAPKTLIYDVNKRPSGIPDRFSGSKSGNTASLTISGLQAEDEADYYCSSYRSGYSVHSGPSSLGRSWAQSGLSQPPSVSGNPGQTVTISCAGTSNDIGKYNAVGWYQQLPGMAPKTLIYEVNKRPSGIPDRFSGSKSGNTASLTISGLQAEDEADYYCSSARSGSWAQSGLTQPPSVSGNPGQTVTISCAGTSSDIGYYNGVGWYQQLPGTAPKTLIYEVNKRPSGIPDRFSGSKSGNTASLTISGLQAEDEADYYSPLWCREETGCNLYVTPAPRAPVLTFYPQNPKSGYRDYWPTTS</sequence>
<name>A0A340WNM5_LIPVE</name>
<dbReference type="Proteomes" id="UP000265300">
    <property type="component" value="Unplaced"/>
</dbReference>
<comment type="subcellular location">
    <subcellularLocation>
        <location evidence="1">Cell membrane</location>
    </subcellularLocation>
</comment>
<dbReference type="InterPro" id="IPR013106">
    <property type="entry name" value="Ig_V-set"/>
</dbReference>
<keyword evidence="7" id="KW-0732">Signal</keyword>
<dbReference type="InterPro" id="IPR013783">
    <property type="entry name" value="Ig-like_fold"/>
</dbReference>
<evidence type="ECO:0000256" key="7">
    <source>
        <dbReference type="SAM" id="SignalP"/>
    </source>
</evidence>
<proteinExistence type="predicted"/>
<evidence type="ECO:0000313" key="9">
    <source>
        <dbReference type="Proteomes" id="UP000265300"/>
    </source>
</evidence>
<evidence type="ECO:0000256" key="3">
    <source>
        <dbReference type="ARBA" id="ARBA00023136"/>
    </source>
</evidence>
<organism evidence="9 10">
    <name type="scientific">Lipotes vexillifer</name>
    <name type="common">Yangtze river dolphin</name>
    <dbReference type="NCBI Taxonomy" id="118797"/>
    <lineage>
        <taxon>Eukaryota</taxon>
        <taxon>Metazoa</taxon>
        <taxon>Chordata</taxon>
        <taxon>Craniata</taxon>
        <taxon>Vertebrata</taxon>
        <taxon>Euteleostomi</taxon>
        <taxon>Mammalia</taxon>
        <taxon>Eutheria</taxon>
        <taxon>Laurasiatheria</taxon>
        <taxon>Artiodactyla</taxon>
        <taxon>Whippomorpha</taxon>
        <taxon>Cetacea</taxon>
        <taxon>Odontoceti</taxon>
        <taxon>Lipotidae</taxon>
        <taxon>Lipotes</taxon>
    </lineage>
</organism>
<dbReference type="InterPro" id="IPR007110">
    <property type="entry name" value="Ig-like_dom"/>
</dbReference>
<reference evidence="10" key="1">
    <citation type="submission" date="2025-08" db="UniProtKB">
        <authorList>
            <consortium name="RefSeq"/>
        </authorList>
    </citation>
    <scope>IDENTIFICATION</scope>
</reference>
<dbReference type="SMART" id="SM00406">
    <property type="entry name" value="IGv"/>
    <property type="match status" value="3"/>
</dbReference>
<evidence type="ECO:0000256" key="1">
    <source>
        <dbReference type="ARBA" id="ARBA00004236"/>
    </source>
</evidence>
<dbReference type="FunFam" id="2.60.40.10:FF:000442">
    <property type="entry name" value="Immunoglobulin lambda variable 2-8"/>
    <property type="match status" value="3"/>
</dbReference>